<dbReference type="InterPro" id="IPR035472">
    <property type="entry name" value="RpiR-like_SIS"/>
</dbReference>
<dbReference type="InterPro" id="IPR046348">
    <property type="entry name" value="SIS_dom_sf"/>
</dbReference>
<dbReference type="Gene3D" id="3.40.50.10490">
    <property type="entry name" value="Glucose-6-phosphate isomerase like protein, domain 1"/>
    <property type="match status" value="1"/>
</dbReference>
<dbReference type="PANTHER" id="PTHR30514">
    <property type="entry name" value="GLUCOKINASE"/>
    <property type="match status" value="1"/>
</dbReference>
<proteinExistence type="predicted"/>
<gene>
    <name evidence="3" type="ORF">J2S15_003798</name>
</gene>
<accession>A0ABU0E823</accession>
<organism evidence="3 4">
    <name type="scientific">Breznakia pachnodae</name>
    <dbReference type="NCBI Taxonomy" id="265178"/>
    <lineage>
        <taxon>Bacteria</taxon>
        <taxon>Bacillati</taxon>
        <taxon>Bacillota</taxon>
        <taxon>Erysipelotrichia</taxon>
        <taxon>Erysipelotrichales</taxon>
        <taxon>Erysipelotrichaceae</taxon>
        <taxon>Breznakia</taxon>
    </lineage>
</organism>
<dbReference type="InterPro" id="IPR047640">
    <property type="entry name" value="RpiR-like"/>
</dbReference>
<dbReference type="Proteomes" id="UP001230220">
    <property type="component" value="Unassembled WGS sequence"/>
</dbReference>
<dbReference type="InterPro" id="IPR036388">
    <property type="entry name" value="WH-like_DNA-bd_sf"/>
</dbReference>
<dbReference type="SUPFAM" id="SSF53697">
    <property type="entry name" value="SIS domain"/>
    <property type="match status" value="1"/>
</dbReference>
<evidence type="ECO:0000259" key="2">
    <source>
        <dbReference type="PROSITE" id="PS51071"/>
    </source>
</evidence>
<reference evidence="3 4" key="1">
    <citation type="submission" date="2023-07" db="EMBL/GenBank/DDBJ databases">
        <title>Genomic Encyclopedia of Type Strains, Phase IV (KMG-IV): sequencing the most valuable type-strain genomes for metagenomic binning, comparative biology and taxonomic classification.</title>
        <authorList>
            <person name="Goeker M."/>
        </authorList>
    </citation>
    <scope>NUCLEOTIDE SEQUENCE [LARGE SCALE GENOMIC DNA]</scope>
    <source>
        <strain evidence="3 4">DSM 16784</strain>
    </source>
</reference>
<dbReference type="GO" id="GO:0003677">
    <property type="term" value="F:DNA binding"/>
    <property type="evidence" value="ECO:0007669"/>
    <property type="project" value="UniProtKB-KW"/>
</dbReference>
<protein>
    <submittedName>
        <fullName evidence="3">DNA-binding MurR/RpiR family transcriptional regulator</fullName>
    </submittedName>
</protein>
<keyword evidence="1" id="KW-1133">Transmembrane helix</keyword>
<evidence type="ECO:0000313" key="3">
    <source>
        <dbReference type="EMBL" id="MDQ0363037.1"/>
    </source>
</evidence>
<keyword evidence="3" id="KW-0238">DNA-binding</keyword>
<keyword evidence="1" id="KW-0812">Transmembrane</keyword>
<dbReference type="RefSeq" id="WP_307411505.1">
    <property type="nucleotide sequence ID" value="NZ_JAUSUR010000009.1"/>
</dbReference>
<dbReference type="PANTHER" id="PTHR30514:SF1">
    <property type="entry name" value="HTH-TYPE TRANSCRIPTIONAL REGULATOR HEXR-RELATED"/>
    <property type="match status" value="1"/>
</dbReference>
<name>A0ABU0E823_9FIRM</name>
<dbReference type="CDD" id="cd05013">
    <property type="entry name" value="SIS_RpiR"/>
    <property type="match status" value="1"/>
</dbReference>
<dbReference type="Gene3D" id="1.10.10.10">
    <property type="entry name" value="Winged helix-like DNA-binding domain superfamily/Winged helix DNA-binding domain"/>
    <property type="match status" value="1"/>
</dbReference>
<keyword evidence="4" id="KW-1185">Reference proteome</keyword>
<feature type="domain" description="HTH rpiR-type" evidence="2">
    <location>
        <begin position="7"/>
        <end position="83"/>
    </location>
</feature>
<dbReference type="InterPro" id="IPR009057">
    <property type="entry name" value="Homeodomain-like_sf"/>
</dbReference>
<dbReference type="SUPFAM" id="SSF46689">
    <property type="entry name" value="Homeodomain-like"/>
    <property type="match status" value="1"/>
</dbReference>
<sequence length="267" mass="30907">MAMHSSVLSSLLRYINNTKKRDTNYSIAKEMLMHFDDIPNVTIHEMADFCYVSSASISRFVKMLGYENYVDFKKQCKDSIAINVDYSKEVAFAGKKEMKPIFESYTNNIIGNLDFTLENLDYQQLERICELIYQSQDVCFLGLEYASLIGQHFQIKMAELNKLIKIGNTYNDHLEIVNSLNNNSVVFIASLEGGYFYRNDDIIQIIKQKKCKVITLTMNHELKPMKEVDEVLLCSKNNSNTEGRIALLYIIELIIMYYYVNYKAAIS</sequence>
<dbReference type="PROSITE" id="PS51071">
    <property type="entry name" value="HTH_RPIR"/>
    <property type="match status" value="1"/>
</dbReference>
<dbReference type="InterPro" id="IPR000281">
    <property type="entry name" value="HTH_RpiR"/>
</dbReference>
<dbReference type="EMBL" id="JAUSUR010000009">
    <property type="protein sequence ID" value="MDQ0363037.1"/>
    <property type="molecule type" value="Genomic_DNA"/>
</dbReference>
<comment type="caution">
    <text evidence="3">The sequence shown here is derived from an EMBL/GenBank/DDBJ whole genome shotgun (WGS) entry which is preliminary data.</text>
</comment>
<keyword evidence="1" id="KW-0472">Membrane</keyword>
<evidence type="ECO:0000313" key="4">
    <source>
        <dbReference type="Proteomes" id="UP001230220"/>
    </source>
</evidence>
<dbReference type="Pfam" id="PF01418">
    <property type="entry name" value="HTH_6"/>
    <property type="match status" value="1"/>
</dbReference>
<evidence type="ECO:0000256" key="1">
    <source>
        <dbReference type="SAM" id="Phobius"/>
    </source>
</evidence>
<feature type="transmembrane region" description="Helical" evidence="1">
    <location>
        <begin position="243"/>
        <end position="260"/>
    </location>
</feature>